<comment type="caution">
    <text evidence="8">The sequence shown here is derived from an EMBL/GenBank/DDBJ whole genome shotgun (WGS) entry which is preliminary data.</text>
</comment>
<dbReference type="Pfam" id="PF01055">
    <property type="entry name" value="Glyco_hydro_31_2nd"/>
    <property type="match status" value="1"/>
</dbReference>
<dbReference type="InterPro" id="IPR011013">
    <property type="entry name" value="Gal_mutarotase_sf_dom"/>
</dbReference>
<feature type="domain" description="Glycosyl hydrolase family 31 C-terminal" evidence="7">
    <location>
        <begin position="626"/>
        <end position="722"/>
    </location>
</feature>
<evidence type="ECO:0000259" key="6">
    <source>
        <dbReference type="Pfam" id="PF13802"/>
    </source>
</evidence>
<dbReference type="GO" id="GO:0005975">
    <property type="term" value="P:carbohydrate metabolic process"/>
    <property type="evidence" value="ECO:0007669"/>
    <property type="project" value="InterPro"/>
</dbReference>
<dbReference type="PANTHER" id="PTHR22762:SF165">
    <property type="entry name" value="PUTATIVE (AFU_ORTHOLOGUE AFUA_1G06560)-RELATED"/>
    <property type="match status" value="1"/>
</dbReference>
<comment type="similarity">
    <text evidence="2 4">Belongs to the glycosyl hydrolase 31 family.</text>
</comment>
<dbReference type="Gene3D" id="3.20.20.80">
    <property type="entry name" value="Glycosidases"/>
    <property type="match status" value="1"/>
</dbReference>
<dbReference type="InterPro" id="IPR000322">
    <property type="entry name" value="Glyco_hydro_31_TIM"/>
</dbReference>
<keyword evidence="4 8" id="KW-0378">Hydrolase</keyword>
<evidence type="ECO:0000313" key="8">
    <source>
        <dbReference type="EMBL" id="KAK0725484.1"/>
    </source>
</evidence>
<dbReference type="InterPro" id="IPR025887">
    <property type="entry name" value="Glyco_hydro_31_N_dom"/>
</dbReference>
<dbReference type="GO" id="GO:0004558">
    <property type="term" value="F:alpha-1,4-glucosidase activity"/>
    <property type="evidence" value="ECO:0007669"/>
    <property type="project" value="UniProtKB-EC"/>
</dbReference>
<name>A0AA40B0M4_9PEZI</name>
<evidence type="ECO:0000259" key="5">
    <source>
        <dbReference type="Pfam" id="PF01055"/>
    </source>
</evidence>
<dbReference type="EMBL" id="JAUKUA010000002">
    <property type="protein sequence ID" value="KAK0725484.1"/>
    <property type="molecule type" value="Genomic_DNA"/>
</dbReference>
<evidence type="ECO:0000256" key="3">
    <source>
        <dbReference type="ARBA" id="ARBA00012741"/>
    </source>
</evidence>
<protein>
    <recommendedName>
        <fullName evidence="3">alpha-glucosidase</fullName>
        <ecNumber evidence="3">3.2.1.20</ecNumber>
    </recommendedName>
</protein>
<keyword evidence="9" id="KW-1185">Reference proteome</keyword>
<dbReference type="EC" id="3.2.1.20" evidence="3"/>
<dbReference type="SUPFAM" id="SSF74650">
    <property type="entry name" value="Galactose mutarotase-like"/>
    <property type="match status" value="1"/>
</dbReference>
<dbReference type="Pfam" id="PF13802">
    <property type="entry name" value="Gal_mutarotas_2"/>
    <property type="match status" value="1"/>
</dbReference>
<accession>A0AA40B0M4</accession>
<evidence type="ECO:0000256" key="1">
    <source>
        <dbReference type="ARBA" id="ARBA00001657"/>
    </source>
</evidence>
<reference evidence="8" key="1">
    <citation type="submission" date="2023-06" db="EMBL/GenBank/DDBJ databases">
        <title>Genome-scale phylogeny and comparative genomics of the fungal order Sordariales.</title>
        <authorList>
            <consortium name="Lawrence Berkeley National Laboratory"/>
            <person name="Hensen N."/>
            <person name="Bonometti L."/>
            <person name="Westerberg I."/>
            <person name="Brannstrom I.O."/>
            <person name="Guillou S."/>
            <person name="Cros-Aarteil S."/>
            <person name="Calhoun S."/>
            <person name="Haridas S."/>
            <person name="Kuo A."/>
            <person name="Mondo S."/>
            <person name="Pangilinan J."/>
            <person name="Riley R."/>
            <person name="Labutti K."/>
            <person name="Andreopoulos B."/>
            <person name="Lipzen A."/>
            <person name="Chen C."/>
            <person name="Yanf M."/>
            <person name="Daum C."/>
            <person name="Ng V."/>
            <person name="Clum A."/>
            <person name="Steindorff A."/>
            <person name="Ohm R."/>
            <person name="Martin F."/>
            <person name="Silar P."/>
            <person name="Natvig D."/>
            <person name="Lalanne C."/>
            <person name="Gautier V."/>
            <person name="Ament-Velasquez S.L."/>
            <person name="Kruys A."/>
            <person name="Hutchinson M.I."/>
            <person name="Powell A.J."/>
            <person name="Barry K."/>
            <person name="Miller A.N."/>
            <person name="Grigoriev I.V."/>
            <person name="Debuchy R."/>
            <person name="Gladieux P."/>
            <person name="Thoren M.H."/>
            <person name="Johannesson H."/>
        </authorList>
    </citation>
    <scope>NUCLEOTIDE SEQUENCE</scope>
    <source>
        <strain evidence="8">SMH4607-1</strain>
    </source>
</reference>
<proteinExistence type="inferred from homology"/>
<dbReference type="InterPro" id="IPR048395">
    <property type="entry name" value="Glyco_hydro_31_C"/>
</dbReference>
<feature type="domain" description="Glycoside hydrolase family 31 TIM barrel" evidence="5">
    <location>
        <begin position="264"/>
        <end position="616"/>
    </location>
</feature>
<dbReference type="GO" id="GO:0030246">
    <property type="term" value="F:carbohydrate binding"/>
    <property type="evidence" value="ECO:0007669"/>
    <property type="project" value="InterPro"/>
</dbReference>
<dbReference type="Pfam" id="PF21365">
    <property type="entry name" value="Glyco_hydro_31_3rd"/>
    <property type="match status" value="1"/>
</dbReference>
<dbReference type="InterPro" id="IPR013780">
    <property type="entry name" value="Glyco_hydro_b"/>
</dbReference>
<sequence length="889" mass="98869">MPTMLHQHEYVPHQYELVGEETSNVPHAPFSITLKSADSAPFVFQFEAIRDNIFRATFTSTFHPIPPYPSAQRPETKLTKRLPIETAEGPQGRTKVVRTAVARASIEWSHSPVVRLYRHGATEPVYQDLAFRSYAVDGMGIAHYSSYNKDSLYVGLGEKAAPMNLGGRGFVVAASDTFGYDSYHTDPLYKHIPLLINATPSGCVGVFSTSHSRATWSVGSEIDGLWGKFKVYRQAYGGLEQYLIIGATLQDVVHSYATIVGFPLLVPRYMMGYIGGGMKYSMQDVPKAADAIVGFIDKCRENDIPISAFQMSSGYTVAETEPKTRNVFTWNRRRFPAPMDFANRCHKRGVRLLANIKPYVLSSHPQYYLLAKAGAFFKDPSTGSHAVARLWSAGGGESGEGSHIDFSSTAGFNWWYMNCRELKRIGIDAMWNDNNEFTIPNDEWECALEVVQVPTGERRRDIGYWGRAMHTELMAKSSHDACVKEAPEERPLVLTRSATPGTMRYASCSWGGDNVTSWEGMRGGNALALNAGISLLQCYGHDIGGFEGPQPTAEHLVRWIQLGVHSPRFAINCYKTSPDDNLVGEVIEPWMHPSATPLIRTAIKRRYELIPYLYSLSLKSHSEAIPPQRWTGWGFEVDLMVWSKEIMAGDTQYWLGDTLLVAGVYKPGKTSMDVYLPKSPDHDYDFGYLNTNEPFQHLVSGEWHNVVSTWQTSIPILARCGFAIPVGKSQPTTCHEDEREKFGMVMDDWRGVEIFPPPASLLVTDGRSMVSFEYYWVEDNGTSTDEDTNALLCHINVKYAVWQDGGTIGTSVVVVTSGDWEPPWVQNGVDIILPVGDTREIVSLTSDEGWRVTKGNDDAKGRKVWNVAVNLKSLDGDPGNAMSVDSGSG</sequence>
<dbReference type="Gene3D" id="2.60.40.1760">
    <property type="entry name" value="glycosyl hydrolase (family 31)"/>
    <property type="match status" value="1"/>
</dbReference>
<evidence type="ECO:0000256" key="4">
    <source>
        <dbReference type="RuleBase" id="RU361185"/>
    </source>
</evidence>
<dbReference type="PANTHER" id="PTHR22762">
    <property type="entry name" value="ALPHA-GLUCOSIDASE"/>
    <property type="match status" value="1"/>
</dbReference>
<evidence type="ECO:0000259" key="7">
    <source>
        <dbReference type="Pfam" id="PF21365"/>
    </source>
</evidence>
<dbReference type="CDD" id="cd14752">
    <property type="entry name" value="GH31_N"/>
    <property type="match status" value="1"/>
</dbReference>
<organism evidence="8 9">
    <name type="scientific">Lasiosphaeris hirsuta</name>
    <dbReference type="NCBI Taxonomy" id="260670"/>
    <lineage>
        <taxon>Eukaryota</taxon>
        <taxon>Fungi</taxon>
        <taxon>Dikarya</taxon>
        <taxon>Ascomycota</taxon>
        <taxon>Pezizomycotina</taxon>
        <taxon>Sordariomycetes</taxon>
        <taxon>Sordariomycetidae</taxon>
        <taxon>Sordariales</taxon>
        <taxon>Lasiosphaeriaceae</taxon>
        <taxon>Lasiosphaeris</taxon>
    </lineage>
</organism>
<dbReference type="AlphaFoldDB" id="A0AA40B0M4"/>
<dbReference type="Gene3D" id="2.60.40.1180">
    <property type="entry name" value="Golgi alpha-mannosidase II"/>
    <property type="match status" value="1"/>
</dbReference>
<feature type="domain" description="Glycoside hydrolase family 31 N-terminal" evidence="6">
    <location>
        <begin position="44"/>
        <end position="210"/>
    </location>
</feature>
<dbReference type="Proteomes" id="UP001172102">
    <property type="component" value="Unassembled WGS sequence"/>
</dbReference>
<comment type="catalytic activity">
    <reaction evidence="1">
        <text>Hydrolysis of terminal, non-reducing (1-&gt;4)-linked alpha-D-glucose residues with release of alpha-D-glucose.</text>
        <dbReference type="EC" id="3.2.1.20"/>
    </reaction>
</comment>
<evidence type="ECO:0000313" key="9">
    <source>
        <dbReference type="Proteomes" id="UP001172102"/>
    </source>
</evidence>
<evidence type="ECO:0000256" key="2">
    <source>
        <dbReference type="ARBA" id="ARBA00007806"/>
    </source>
</evidence>
<keyword evidence="4" id="KW-0326">Glycosidase</keyword>
<dbReference type="InterPro" id="IPR017853">
    <property type="entry name" value="GH"/>
</dbReference>
<dbReference type="SUPFAM" id="SSF51445">
    <property type="entry name" value="(Trans)glycosidases"/>
    <property type="match status" value="1"/>
</dbReference>
<gene>
    <name evidence="8" type="ORF">B0H67DRAFT_133130</name>
</gene>